<evidence type="ECO:0000256" key="2">
    <source>
        <dbReference type="ARBA" id="ARBA00014363"/>
    </source>
</evidence>
<dbReference type="InterPro" id="IPR015199">
    <property type="entry name" value="DNA_pol_III_delta_C"/>
</dbReference>
<feature type="domain" description="DNA polymerase III delta subunit C-terminal" evidence="8">
    <location>
        <begin position="213"/>
        <end position="328"/>
    </location>
</feature>
<dbReference type="FunFam" id="3.40.50.300:FF:001255">
    <property type="entry name" value="DNA polymerase III subunit delta"/>
    <property type="match status" value="1"/>
</dbReference>
<evidence type="ECO:0000256" key="4">
    <source>
        <dbReference type="ARBA" id="ARBA00022695"/>
    </source>
</evidence>
<reference evidence="10" key="1">
    <citation type="submission" date="2015-08" db="EMBL/GenBank/DDBJ databases">
        <title>Fjat-10028 dsm 16317.</title>
        <authorList>
            <person name="Liu B."/>
            <person name="Wang J."/>
            <person name="Zhu Y."/>
            <person name="Liu G."/>
            <person name="Chen Q."/>
            <person name="Chen Z."/>
            <person name="Lan J."/>
            <person name="Che J."/>
            <person name="Ge C."/>
            <person name="Shi H."/>
            <person name="Pan Z."/>
            <person name="Liu X."/>
        </authorList>
    </citation>
    <scope>NUCLEOTIDE SEQUENCE [LARGE SCALE GENOMIC DNA]</scope>
    <source>
        <strain evidence="10">DSM 16317</strain>
    </source>
</reference>
<evidence type="ECO:0000256" key="3">
    <source>
        <dbReference type="ARBA" id="ARBA00022679"/>
    </source>
</evidence>
<keyword evidence="5" id="KW-0235">DNA replication</keyword>
<proteinExistence type="predicted"/>
<name>A0A0M0LBJ3_9BACL</name>
<dbReference type="AlphaFoldDB" id="A0A0M0LBJ3"/>
<keyword evidence="10" id="KW-1185">Reference proteome</keyword>
<evidence type="ECO:0000259" key="8">
    <source>
        <dbReference type="Pfam" id="PF09115"/>
    </source>
</evidence>
<dbReference type="GO" id="GO:0003677">
    <property type="term" value="F:DNA binding"/>
    <property type="evidence" value="ECO:0007669"/>
    <property type="project" value="InterPro"/>
</dbReference>
<dbReference type="GeneID" id="301137930"/>
<dbReference type="EC" id="2.7.7.7" evidence="1"/>
<comment type="catalytic activity">
    <reaction evidence="7">
        <text>DNA(n) + a 2'-deoxyribonucleoside 5'-triphosphate = DNA(n+1) + diphosphate</text>
        <dbReference type="Rhea" id="RHEA:22508"/>
        <dbReference type="Rhea" id="RHEA-COMP:17339"/>
        <dbReference type="Rhea" id="RHEA-COMP:17340"/>
        <dbReference type="ChEBI" id="CHEBI:33019"/>
        <dbReference type="ChEBI" id="CHEBI:61560"/>
        <dbReference type="ChEBI" id="CHEBI:173112"/>
        <dbReference type="EC" id="2.7.7.7"/>
    </reaction>
</comment>
<dbReference type="STRING" id="263475.AMD00_17700"/>
<protein>
    <recommendedName>
        <fullName evidence="2">DNA polymerase III subunit delta'</fullName>
        <ecNumber evidence="1">2.7.7.7</ecNumber>
    </recommendedName>
</protein>
<sequence>MVQTAEELLKLQPVVMKQLQTIFDKKRLGHAYIFEGGKGSGTEAIMHFFVQLMFCEEPRKNVPCETCRNCQRIKSGNHPNFHQIYPDGQFIKVAAIEALLHEMNKTGLEAGRKVYVVHEADRLNPQSANKLLKFLEEPEGIVTAIFITDNINAMLSTIRSRCQHIKFQGISKDTMIKELVAEGITLSMAATVSMVTSDLEEAFSLSKDDEFAQARKTVLKLVEATFTNVHESMLSVHEDWLPLFKEKEQMELALDLLLFAFRDIVAIKANPEAVCTYPDWLSYWKKVALQTTYARLSTQLQAILQARQQLQRNMNRTLMMEQLMLNLQEGKSFV</sequence>
<dbReference type="InterPro" id="IPR004622">
    <property type="entry name" value="DNA_pol_HolB"/>
</dbReference>
<dbReference type="InterPro" id="IPR050238">
    <property type="entry name" value="DNA_Rep/Repair_Clamp_Loader"/>
</dbReference>
<dbReference type="Proteomes" id="UP000036867">
    <property type="component" value="Unassembled WGS sequence"/>
</dbReference>
<dbReference type="GO" id="GO:0006261">
    <property type="term" value="P:DNA-templated DNA replication"/>
    <property type="evidence" value="ECO:0007669"/>
    <property type="project" value="TreeGrafter"/>
</dbReference>
<evidence type="ECO:0000256" key="6">
    <source>
        <dbReference type="ARBA" id="ARBA00022932"/>
    </source>
</evidence>
<dbReference type="Pfam" id="PF13177">
    <property type="entry name" value="DNA_pol3_delta2"/>
    <property type="match status" value="1"/>
</dbReference>
<dbReference type="PATRIC" id="fig|263475.3.peg.2375"/>
<dbReference type="Pfam" id="PF09115">
    <property type="entry name" value="DNApol3-delta_C"/>
    <property type="match status" value="1"/>
</dbReference>
<evidence type="ECO:0000256" key="7">
    <source>
        <dbReference type="ARBA" id="ARBA00049244"/>
    </source>
</evidence>
<evidence type="ECO:0000313" key="9">
    <source>
        <dbReference type="EMBL" id="KOO48247.1"/>
    </source>
</evidence>
<dbReference type="Gene3D" id="1.20.272.10">
    <property type="match status" value="1"/>
</dbReference>
<dbReference type="InterPro" id="IPR027417">
    <property type="entry name" value="P-loop_NTPase"/>
</dbReference>
<keyword evidence="6" id="KW-0239">DNA-directed DNA polymerase</keyword>
<organism evidence="9 10">
    <name type="scientific">Viridibacillus arvi</name>
    <dbReference type="NCBI Taxonomy" id="263475"/>
    <lineage>
        <taxon>Bacteria</taxon>
        <taxon>Bacillati</taxon>
        <taxon>Bacillota</taxon>
        <taxon>Bacilli</taxon>
        <taxon>Bacillales</taxon>
        <taxon>Caryophanaceae</taxon>
        <taxon>Viridibacillus</taxon>
    </lineage>
</organism>
<dbReference type="GO" id="GO:0008408">
    <property type="term" value="F:3'-5' exonuclease activity"/>
    <property type="evidence" value="ECO:0007669"/>
    <property type="project" value="InterPro"/>
</dbReference>
<dbReference type="NCBIfam" id="NF005972">
    <property type="entry name" value="PRK08058.1"/>
    <property type="match status" value="1"/>
</dbReference>
<evidence type="ECO:0000256" key="5">
    <source>
        <dbReference type="ARBA" id="ARBA00022705"/>
    </source>
</evidence>
<dbReference type="GO" id="GO:0009360">
    <property type="term" value="C:DNA polymerase III complex"/>
    <property type="evidence" value="ECO:0007669"/>
    <property type="project" value="InterPro"/>
</dbReference>
<comment type="caution">
    <text evidence="9">The sequence shown here is derived from an EMBL/GenBank/DDBJ whole genome shotgun (WGS) entry which is preliminary data.</text>
</comment>
<dbReference type="SUPFAM" id="SSF52540">
    <property type="entry name" value="P-loop containing nucleoside triphosphate hydrolases"/>
    <property type="match status" value="1"/>
</dbReference>
<dbReference type="PANTHER" id="PTHR11669">
    <property type="entry name" value="REPLICATION FACTOR C / DNA POLYMERASE III GAMMA-TAU SUBUNIT"/>
    <property type="match status" value="1"/>
</dbReference>
<dbReference type="PANTHER" id="PTHR11669:SF8">
    <property type="entry name" value="DNA POLYMERASE III SUBUNIT DELTA"/>
    <property type="match status" value="1"/>
</dbReference>
<dbReference type="GO" id="GO:0003887">
    <property type="term" value="F:DNA-directed DNA polymerase activity"/>
    <property type="evidence" value="ECO:0007669"/>
    <property type="project" value="UniProtKB-KW"/>
</dbReference>
<evidence type="ECO:0000313" key="10">
    <source>
        <dbReference type="Proteomes" id="UP000036867"/>
    </source>
</evidence>
<keyword evidence="3" id="KW-0808">Transferase</keyword>
<dbReference type="Gene3D" id="3.40.50.300">
    <property type="entry name" value="P-loop containing nucleotide triphosphate hydrolases"/>
    <property type="match status" value="1"/>
</dbReference>
<evidence type="ECO:0000256" key="1">
    <source>
        <dbReference type="ARBA" id="ARBA00012417"/>
    </source>
</evidence>
<gene>
    <name evidence="9" type="ORF">AMD00_17700</name>
</gene>
<dbReference type="OrthoDB" id="9810148at2"/>
<accession>A0A0M0LBJ3</accession>
<keyword evidence="4" id="KW-0548">Nucleotidyltransferase</keyword>
<dbReference type="EMBL" id="LILB01000007">
    <property type="protein sequence ID" value="KOO48247.1"/>
    <property type="molecule type" value="Genomic_DNA"/>
</dbReference>
<dbReference type="RefSeq" id="WP_053418392.1">
    <property type="nucleotide sequence ID" value="NZ_LILB01000007.1"/>
</dbReference>
<dbReference type="NCBIfam" id="TIGR00678">
    <property type="entry name" value="holB"/>
    <property type="match status" value="1"/>
</dbReference>